<accession>A0A158IF33</accession>
<dbReference type="Pfam" id="PF07731">
    <property type="entry name" value="Cu-oxidase_2"/>
    <property type="match status" value="1"/>
</dbReference>
<dbReference type="CDD" id="cd13900">
    <property type="entry name" value="CuRO_3_Tth-MCO_like"/>
    <property type="match status" value="1"/>
</dbReference>
<dbReference type="Pfam" id="PF07732">
    <property type="entry name" value="Cu-oxidase_3"/>
    <property type="match status" value="1"/>
</dbReference>
<feature type="domain" description="Plastocyanin-like" evidence="5">
    <location>
        <begin position="555"/>
        <end position="696"/>
    </location>
</feature>
<dbReference type="InterPro" id="IPR002355">
    <property type="entry name" value="Cu_oxidase_Cu_BS"/>
</dbReference>
<dbReference type="InterPro" id="IPR045087">
    <property type="entry name" value="Cu-oxidase_fam"/>
</dbReference>
<reference evidence="7" key="1">
    <citation type="submission" date="2016-01" db="EMBL/GenBank/DDBJ databases">
        <authorList>
            <person name="Peeters C."/>
        </authorList>
    </citation>
    <scope>NUCLEOTIDE SEQUENCE [LARGE SCALE GENOMIC DNA]</scope>
    <source>
        <strain evidence="7">LMG 22934</strain>
    </source>
</reference>
<dbReference type="CDD" id="cd13853">
    <property type="entry name" value="CuRO_1_Tth-MCO_like"/>
    <property type="match status" value="1"/>
</dbReference>
<dbReference type="Gene3D" id="2.60.40.420">
    <property type="entry name" value="Cupredoxins - blue copper proteins"/>
    <property type="match status" value="3"/>
</dbReference>
<proteinExistence type="predicted"/>
<dbReference type="GO" id="GO:0005507">
    <property type="term" value="F:copper ion binding"/>
    <property type="evidence" value="ECO:0007669"/>
    <property type="project" value="InterPro"/>
</dbReference>
<name>A0A158IF33_9BURK</name>
<dbReference type="GO" id="GO:0042597">
    <property type="term" value="C:periplasmic space"/>
    <property type="evidence" value="ECO:0007669"/>
    <property type="project" value="UniProtKB-SubCell"/>
</dbReference>
<gene>
    <name evidence="7" type="ORF">AWB65_04717</name>
</gene>
<evidence type="ECO:0000313" key="7">
    <source>
        <dbReference type="EMBL" id="SAL55174.1"/>
    </source>
</evidence>
<dbReference type="InterPro" id="IPR011707">
    <property type="entry name" value="Cu-oxidase-like_N"/>
</dbReference>
<evidence type="ECO:0000259" key="5">
    <source>
        <dbReference type="Pfam" id="PF07731"/>
    </source>
</evidence>
<evidence type="ECO:0000256" key="3">
    <source>
        <dbReference type="ARBA" id="ARBA00023002"/>
    </source>
</evidence>
<dbReference type="Proteomes" id="UP000054977">
    <property type="component" value="Unassembled WGS sequence"/>
</dbReference>
<dbReference type="PANTHER" id="PTHR11709:SF518">
    <property type="entry name" value="MULTICOPPER OXIDASE"/>
    <property type="match status" value="1"/>
</dbReference>
<dbReference type="SUPFAM" id="SSF49503">
    <property type="entry name" value="Cupredoxins"/>
    <property type="match status" value="3"/>
</dbReference>
<keyword evidence="3" id="KW-0560">Oxidoreductase</keyword>
<dbReference type="AlphaFoldDB" id="A0A158IF33"/>
<evidence type="ECO:0000256" key="1">
    <source>
        <dbReference type="ARBA" id="ARBA00004418"/>
    </source>
</evidence>
<dbReference type="InterPro" id="IPR008972">
    <property type="entry name" value="Cupredoxin"/>
</dbReference>
<feature type="chain" id="PRO_5011121371" evidence="4">
    <location>
        <begin position="24"/>
        <end position="756"/>
    </location>
</feature>
<dbReference type="InterPro" id="IPR011706">
    <property type="entry name" value="Cu-oxidase_C"/>
</dbReference>
<feature type="domain" description="Plastocyanin-like" evidence="6">
    <location>
        <begin position="149"/>
        <end position="221"/>
    </location>
</feature>
<protein>
    <submittedName>
        <fullName evidence="7">Multicopper oxidase, type 3</fullName>
    </submittedName>
</protein>
<dbReference type="STRING" id="326474.AWB65_04717"/>
<feature type="signal peptide" evidence="4">
    <location>
        <begin position="1"/>
        <end position="23"/>
    </location>
</feature>
<organism evidence="7 8">
    <name type="scientific">Caballeronia humi</name>
    <dbReference type="NCBI Taxonomy" id="326474"/>
    <lineage>
        <taxon>Bacteria</taxon>
        <taxon>Pseudomonadati</taxon>
        <taxon>Pseudomonadota</taxon>
        <taxon>Betaproteobacteria</taxon>
        <taxon>Burkholderiales</taxon>
        <taxon>Burkholderiaceae</taxon>
        <taxon>Caballeronia</taxon>
    </lineage>
</organism>
<dbReference type="RefSeq" id="WP_235007732.1">
    <property type="nucleotide sequence ID" value="NZ_FCNW02000031.1"/>
</dbReference>
<dbReference type="PROSITE" id="PS00080">
    <property type="entry name" value="MULTICOPPER_OXIDASE2"/>
    <property type="match status" value="1"/>
</dbReference>
<evidence type="ECO:0000256" key="2">
    <source>
        <dbReference type="ARBA" id="ARBA00022723"/>
    </source>
</evidence>
<evidence type="ECO:0000256" key="4">
    <source>
        <dbReference type="SAM" id="SignalP"/>
    </source>
</evidence>
<sequence length="756" mass="82388">MKISSVVAFVLSLALFLSIELHAQTTQSSQSFADLSDTTDAAADNASENTPGGLASVLARLRCLTGYTIMRNTGSITLNVNMTTYKLYNPETSSYDTVNMRSYNGCPAGPTISIKPGTKLNVTLRNSLPLNPAETCSGITDPETPKCYNTTNLHTHGLHISPSGNSDNVLLDVDPQTSFNYEYDVDANHPAGTFWYHSHRHGSTAIDVASGMAGVLIIRGSRTAADKKARGGLADIDTILHRKLLKIPFREHVFLFQQIEYGCFQNAAAPSPITDPTIGEWACPKGITGEIRNYTTQLSFVNDTRPGHTGQLNSTWVISGRYTQINGVVQPVFPSASGFVPAGEIRRWRMVHGGNRDTINVKIVRANLSALGVSDSSALSASQINAAATAASSRLAASVNKPEQTTTLDTLCSGETVKQLEIAVDGLTRTSMVEKDVNTMDPGYRSDVLVAFPKPGLYCILDEAASSAATINFRPNSSKVKDRRLLSIARVGPGAGIPDYVADGNGHSKYWQYVRNQLVDANSDLPQPARGELQSLNTETFAPIKEVVATPSTIKVPTEFSIDVNGPPRFLVNNDYYHHDRIDHTAKLGSTEEWDVDSNFIAGHIFHIHTNPFQIVDILNAQRVSVFDSQGHCTPDEIATGDLEYCDLKNVIRDTLFIKTNYQVLLRTKYEDFTGEFVMHCHILDHEDRGMMQNVEIVSPTTAFLRQMATPVKLASSKAEQWFAQLVGARSANAQEVFASSLCTAKGASVQAFTTR</sequence>
<evidence type="ECO:0000313" key="8">
    <source>
        <dbReference type="Proteomes" id="UP000054977"/>
    </source>
</evidence>
<comment type="caution">
    <text evidence="7">The sequence shown here is derived from an EMBL/GenBank/DDBJ whole genome shotgun (WGS) entry which is preliminary data.</text>
</comment>
<keyword evidence="4" id="KW-0732">Signal</keyword>
<dbReference type="PANTHER" id="PTHR11709">
    <property type="entry name" value="MULTI-COPPER OXIDASE"/>
    <property type="match status" value="1"/>
</dbReference>
<dbReference type="EMBL" id="FCNW02000031">
    <property type="protein sequence ID" value="SAL55174.1"/>
    <property type="molecule type" value="Genomic_DNA"/>
</dbReference>
<dbReference type="GO" id="GO:0016491">
    <property type="term" value="F:oxidoreductase activity"/>
    <property type="evidence" value="ECO:0007669"/>
    <property type="project" value="UniProtKB-KW"/>
</dbReference>
<evidence type="ECO:0000259" key="6">
    <source>
        <dbReference type="Pfam" id="PF07732"/>
    </source>
</evidence>
<keyword evidence="8" id="KW-1185">Reference proteome</keyword>
<comment type="subcellular location">
    <subcellularLocation>
        <location evidence="1">Periplasm</location>
    </subcellularLocation>
</comment>
<keyword evidence="2" id="KW-0479">Metal-binding</keyword>